<keyword evidence="4" id="KW-0813">Transport</keyword>
<dbReference type="PANTHER" id="PTHR38786">
    <property type="entry name" value="FLAGELLAR FLIJ PROTEIN"/>
    <property type="match status" value="1"/>
</dbReference>
<dbReference type="Gene3D" id="1.10.287.1700">
    <property type="match status" value="1"/>
</dbReference>
<dbReference type="RefSeq" id="WP_015818609.1">
    <property type="nucleotide sequence ID" value="NC_012997.1"/>
</dbReference>
<keyword evidence="12" id="KW-1185">Reference proteome</keyword>
<evidence type="ECO:0000256" key="3">
    <source>
        <dbReference type="ARBA" id="ARBA00020392"/>
    </source>
</evidence>
<dbReference type="AlphaFoldDB" id="C5BSE5"/>
<keyword evidence="9" id="KW-0472">Membrane</keyword>
<keyword evidence="10" id="KW-1006">Bacterial flagellum protein export</keyword>
<dbReference type="HOGENOM" id="CLU_1795547_0_0_6"/>
<dbReference type="OrthoDB" id="5732842at2"/>
<comment type="similarity">
    <text evidence="2">Belongs to the FliJ family.</text>
</comment>
<dbReference type="InterPro" id="IPR052570">
    <property type="entry name" value="FliJ"/>
</dbReference>
<dbReference type="GO" id="GO:0009288">
    <property type="term" value="C:bacterial-type flagellum"/>
    <property type="evidence" value="ECO:0007669"/>
    <property type="project" value="InterPro"/>
</dbReference>
<proteinExistence type="inferred from homology"/>
<keyword evidence="5" id="KW-1003">Cell membrane</keyword>
<evidence type="ECO:0000256" key="8">
    <source>
        <dbReference type="ARBA" id="ARBA00022927"/>
    </source>
</evidence>
<keyword evidence="8" id="KW-0653">Protein transport</keyword>
<comment type="subcellular location">
    <subcellularLocation>
        <location evidence="1">Cell membrane</location>
        <topology evidence="1">Peripheral membrane protein</topology>
        <orientation evidence="1">Cytoplasmic side</orientation>
    </subcellularLocation>
</comment>
<evidence type="ECO:0000256" key="10">
    <source>
        <dbReference type="ARBA" id="ARBA00023225"/>
    </source>
</evidence>
<dbReference type="Pfam" id="PF02050">
    <property type="entry name" value="FliJ"/>
    <property type="match status" value="1"/>
</dbReference>
<dbReference type="EMBL" id="CP001614">
    <property type="protein sequence ID" value="ACR12497.1"/>
    <property type="molecule type" value="Genomic_DNA"/>
</dbReference>
<dbReference type="GO" id="GO:0015031">
    <property type="term" value="P:protein transport"/>
    <property type="evidence" value="ECO:0007669"/>
    <property type="project" value="UniProtKB-KW"/>
</dbReference>
<sequence length="144" mass="16909">MASKRSKRIEIVVDLARRAEETAADNFTQAKNALQLAEDQLRDLTQYYQGYVERMQANTRAVKPSELIQTRAFLQQLSVAISGQEHQIALLQQQLQHRQLAWHKSHLKTRSLEDLRTRYIQEEHDADDRLEQKALDEWVAQKRD</sequence>
<organism evidence="11 12">
    <name type="scientific">Teredinibacter turnerae (strain ATCC 39867 / T7901)</name>
    <dbReference type="NCBI Taxonomy" id="377629"/>
    <lineage>
        <taxon>Bacteria</taxon>
        <taxon>Pseudomonadati</taxon>
        <taxon>Pseudomonadota</taxon>
        <taxon>Gammaproteobacteria</taxon>
        <taxon>Cellvibrionales</taxon>
        <taxon>Cellvibrionaceae</taxon>
        <taxon>Teredinibacter</taxon>
    </lineage>
</organism>
<keyword evidence="11" id="KW-0969">Cilium</keyword>
<protein>
    <recommendedName>
        <fullName evidence="3">Flagellar FliJ protein</fullName>
    </recommendedName>
</protein>
<evidence type="ECO:0000313" key="12">
    <source>
        <dbReference type="Proteomes" id="UP000009080"/>
    </source>
</evidence>
<dbReference type="InterPro" id="IPR053716">
    <property type="entry name" value="Flag_assembly_chemotaxis_eff"/>
</dbReference>
<dbReference type="PANTHER" id="PTHR38786:SF1">
    <property type="entry name" value="FLAGELLAR FLIJ PROTEIN"/>
    <property type="match status" value="1"/>
</dbReference>
<keyword evidence="6" id="KW-0145">Chemotaxis</keyword>
<evidence type="ECO:0000256" key="9">
    <source>
        <dbReference type="ARBA" id="ARBA00023136"/>
    </source>
</evidence>
<name>C5BSE5_TERTT</name>
<dbReference type="Proteomes" id="UP000009080">
    <property type="component" value="Chromosome"/>
</dbReference>
<evidence type="ECO:0000256" key="5">
    <source>
        <dbReference type="ARBA" id="ARBA00022475"/>
    </source>
</evidence>
<dbReference type="GO" id="GO:0071973">
    <property type="term" value="P:bacterial-type flagellum-dependent cell motility"/>
    <property type="evidence" value="ECO:0007669"/>
    <property type="project" value="InterPro"/>
</dbReference>
<evidence type="ECO:0000313" key="11">
    <source>
        <dbReference type="EMBL" id="ACR12497.1"/>
    </source>
</evidence>
<gene>
    <name evidence="11" type="primary">fliJ</name>
    <name evidence="11" type="ordered locus">TERTU_1335</name>
</gene>
<keyword evidence="11" id="KW-0282">Flagellum</keyword>
<dbReference type="InterPro" id="IPR012823">
    <property type="entry name" value="Flagell_FliJ"/>
</dbReference>
<evidence type="ECO:0000256" key="6">
    <source>
        <dbReference type="ARBA" id="ARBA00022500"/>
    </source>
</evidence>
<dbReference type="GO" id="GO:0005886">
    <property type="term" value="C:plasma membrane"/>
    <property type="evidence" value="ECO:0007669"/>
    <property type="project" value="UniProtKB-SubCell"/>
</dbReference>
<keyword evidence="11" id="KW-0966">Cell projection</keyword>
<dbReference type="eggNOG" id="COG2882">
    <property type="taxonomic scope" value="Bacteria"/>
</dbReference>
<dbReference type="KEGG" id="ttu:TERTU_1335"/>
<dbReference type="GO" id="GO:0006935">
    <property type="term" value="P:chemotaxis"/>
    <property type="evidence" value="ECO:0007669"/>
    <property type="project" value="UniProtKB-KW"/>
</dbReference>
<reference evidence="11 12" key="1">
    <citation type="journal article" date="2009" name="PLoS ONE">
        <title>The complete genome of Teredinibacter turnerae T7901: an intracellular endosymbiont of marine wood-boring bivalves (shipworms).</title>
        <authorList>
            <person name="Yang J.C."/>
            <person name="Madupu R."/>
            <person name="Durkin A.S."/>
            <person name="Ekborg N.A."/>
            <person name="Pedamallu C.S."/>
            <person name="Hostetler J.B."/>
            <person name="Radune D."/>
            <person name="Toms B.S."/>
            <person name="Henrissat B."/>
            <person name="Coutinho P.M."/>
            <person name="Schwarz S."/>
            <person name="Field L."/>
            <person name="Trindade-Silva A.E."/>
            <person name="Soares C.A.G."/>
            <person name="Elshahawi S."/>
            <person name="Hanora A."/>
            <person name="Schmidt E.W."/>
            <person name="Haygood M.G."/>
            <person name="Posfai J."/>
            <person name="Benner J."/>
            <person name="Madinger C."/>
            <person name="Nove J."/>
            <person name="Anton B."/>
            <person name="Chaudhary K."/>
            <person name="Foster J."/>
            <person name="Holman A."/>
            <person name="Kumar S."/>
            <person name="Lessard P.A."/>
            <person name="Luyten Y.A."/>
            <person name="Slatko B."/>
            <person name="Wood N."/>
            <person name="Wu B."/>
            <person name="Teplitski M."/>
            <person name="Mougous J.D."/>
            <person name="Ward N."/>
            <person name="Eisen J.A."/>
            <person name="Badger J.H."/>
            <person name="Distel D.L."/>
        </authorList>
    </citation>
    <scope>NUCLEOTIDE SEQUENCE [LARGE SCALE GENOMIC DNA]</scope>
    <source>
        <strain evidence="12">ATCC 39867 / T7901</strain>
    </source>
</reference>
<evidence type="ECO:0000256" key="4">
    <source>
        <dbReference type="ARBA" id="ARBA00022448"/>
    </source>
</evidence>
<evidence type="ECO:0000256" key="2">
    <source>
        <dbReference type="ARBA" id="ARBA00010004"/>
    </source>
</evidence>
<evidence type="ECO:0000256" key="7">
    <source>
        <dbReference type="ARBA" id="ARBA00022795"/>
    </source>
</evidence>
<keyword evidence="7" id="KW-1005">Bacterial flagellum biogenesis</keyword>
<dbReference type="GO" id="GO:0044781">
    <property type="term" value="P:bacterial-type flagellum organization"/>
    <property type="evidence" value="ECO:0007669"/>
    <property type="project" value="UniProtKB-KW"/>
</dbReference>
<dbReference type="STRING" id="377629.TERTU_1335"/>
<evidence type="ECO:0000256" key="1">
    <source>
        <dbReference type="ARBA" id="ARBA00004413"/>
    </source>
</evidence>
<accession>C5BSE5</accession>
<dbReference type="NCBIfam" id="TIGR02473">
    <property type="entry name" value="flagell_FliJ"/>
    <property type="match status" value="1"/>
</dbReference>